<proteinExistence type="predicted"/>
<feature type="region of interest" description="Disordered" evidence="1">
    <location>
        <begin position="109"/>
        <end position="166"/>
    </location>
</feature>
<feature type="compositionally biased region" description="Basic residues" evidence="1">
    <location>
        <begin position="445"/>
        <end position="455"/>
    </location>
</feature>
<dbReference type="InterPro" id="IPR011993">
    <property type="entry name" value="PH-like_dom_sf"/>
</dbReference>
<feature type="compositionally biased region" description="Polar residues" evidence="1">
    <location>
        <begin position="144"/>
        <end position="162"/>
    </location>
</feature>
<feature type="compositionally biased region" description="Low complexity" evidence="1">
    <location>
        <begin position="400"/>
        <end position="414"/>
    </location>
</feature>
<evidence type="ECO:0000313" key="3">
    <source>
        <dbReference type="Proteomes" id="UP000284702"/>
    </source>
</evidence>
<dbReference type="AlphaFoldDB" id="A0A425DF40"/>
<name>A0A425DF40_APHAT</name>
<feature type="region of interest" description="Disordered" evidence="1">
    <location>
        <begin position="648"/>
        <end position="667"/>
    </location>
</feature>
<organism evidence="2 3">
    <name type="scientific">Aphanomyces astaci</name>
    <name type="common">Crayfish plague agent</name>
    <dbReference type="NCBI Taxonomy" id="112090"/>
    <lineage>
        <taxon>Eukaryota</taxon>
        <taxon>Sar</taxon>
        <taxon>Stramenopiles</taxon>
        <taxon>Oomycota</taxon>
        <taxon>Saprolegniomycetes</taxon>
        <taxon>Saprolegniales</taxon>
        <taxon>Verrucalvaceae</taxon>
        <taxon>Aphanomyces</taxon>
    </lineage>
</organism>
<dbReference type="Proteomes" id="UP000284702">
    <property type="component" value="Unassembled WGS sequence"/>
</dbReference>
<evidence type="ECO:0000313" key="2">
    <source>
        <dbReference type="EMBL" id="RQM27892.1"/>
    </source>
</evidence>
<dbReference type="Gene3D" id="2.30.29.30">
    <property type="entry name" value="Pleckstrin-homology domain (PH domain)/Phosphotyrosine-binding domain (PTB)"/>
    <property type="match status" value="1"/>
</dbReference>
<keyword evidence="3" id="KW-1185">Reference proteome</keyword>
<feature type="compositionally biased region" description="Low complexity" evidence="1">
    <location>
        <begin position="289"/>
        <end position="303"/>
    </location>
</feature>
<protein>
    <recommendedName>
        <fullName evidence="4">PH domain-containing protein</fullName>
    </recommendedName>
</protein>
<feature type="compositionally biased region" description="Pro residues" evidence="1">
    <location>
        <begin position="456"/>
        <end position="471"/>
    </location>
</feature>
<sequence>MTHIYKDFVCNVHPPQYVIHPGVVSAVLAQDPALISRSGTPAVSMEEYGPRGGSGALKRGSRMRDSTFTSSSFGNNGSPGGTDLLGKLSAMLRGHSTYTELVDDSFDELRCSNSGTPPRPLTPVSPLLTWDLDSPRGGNRRVRSNTMARQSTSSAMRRQSMSPRPPAHDTILVTEFKFLHTSFAPPFPLAAVACATTTAPPVSPFRASVDDVFFDNNDDPEDISIDPDNLRDSVRHLVRHIQRQDSGDLAAMLDCPDVLSPDTADDDDRIGFLLGMSMSSDEYPPLQDTTTTSSEAMSSSPESRSFDKYVDTSVSSVEQVLIGHSNQDMDDDNELLQLTPSVRNLVLDLRRDCARHSLHPADLIGVPSSNHLHHHNHHNHTQQLPSQPSIGRHRNHSHPPDAATSPSSTSSAAAARVHPMFPLRDTKPPHFSRLMSSVAGGVRRLNIHKSNKRPPSRPSIPHPNHYPPLPPGMISSSLSSSPPASATSPFVHPPTSSPGADIDGARWKIVELAFRFGGPHRYYLVQAVNMFAPLTKYGRRGTPHPTRLVCHPYGTLQWEHKRGGFSAPVDLALASHVVDGRSTAVFHKCDGGRARHLARVSLSVVFSHRTLDLETQSADHRDWLGSALRTLIQYAKTQRQAEATVMREEEAAAHHSNDDDGPTLPVMAPIIA</sequence>
<feature type="region of interest" description="Disordered" evidence="1">
    <location>
        <begin position="442"/>
        <end position="498"/>
    </location>
</feature>
<reference evidence="2" key="1">
    <citation type="submission" date="2018-07" db="EMBL/GenBank/DDBJ databases">
        <title>Annotation of Aphanomyces astaci genome assembly.</title>
        <authorList>
            <person name="Studholme D.J."/>
        </authorList>
    </citation>
    <scope>NUCLEOTIDE SEQUENCE [LARGE SCALE GENOMIC DNA]</scope>
    <source>
        <strain evidence="2">Pc</strain>
    </source>
</reference>
<feature type="region of interest" description="Disordered" evidence="1">
    <location>
        <begin position="41"/>
        <end position="80"/>
    </location>
</feature>
<evidence type="ECO:0008006" key="4">
    <source>
        <dbReference type="Google" id="ProtNLM"/>
    </source>
</evidence>
<accession>A0A425DF40</accession>
<feature type="compositionally biased region" description="Low complexity" evidence="1">
    <location>
        <begin position="472"/>
        <end position="489"/>
    </location>
</feature>
<evidence type="ECO:0000256" key="1">
    <source>
        <dbReference type="SAM" id="MobiDB-lite"/>
    </source>
</evidence>
<dbReference type="EMBL" id="MZMZ02001942">
    <property type="protein sequence ID" value="RQM27892.1"/>
    <property type="molecule type" value="Genomic_DNA"/>
</dbReference>
<feature type="compositionally biased region" description="Basic residues" evidence="1">
    <location>
        <begin position="371"/>
        <end position="380"/>
    </location>
</feature>
<feature type="compositionally biased region" description="Basic and acidic residues" evidence="1">
    <location>
        <begin position="648"/>
        <end position="658"/>
    </location>
</feature>
<comment type="caution">
    <text evidence="2">The sequence shown here is derived from an EMBL/GenBank/DDBJ whole genome shotgun (WGS) entry which is preliminary data.</text>
</comment>
<feature type="compositionally biased region" description="Low complexity" evidence="1">
    <location>
        <begin position="66"/>
        <end position="76"/>
    </location>
</feature>
<feature type="region of interest" description="Disordered" evidence="1">
    <location>
        <begin position="281"/>
        <end position="309"/>
    </location>
</feature>
<feature type="region of interest" description="Disordered" evidence="1">
    <location>
        <begin position="364"/>
        <end position="414"/>
    </location>
</feature>
<gene>
    <name evidence="2" type="ORF">B5M09_010351</name>
</gene>